<dbReference type="InterPro" id="IPR002559">
    <property type="entry name" value="Transposase_11"/>
</dbReference>
<dbReference type="NCBIfam" id="NF033590">
    <property type="entry name" value="transpos_IS4_3"/>
    <property type="match status" value="1"/>
</dbReference>
<dbReference type="InterPro" id="IPR038215">
    <property type="entry name" value="TN5-like_N_sf"/>
</dbReference>
<organism evidence="3 4">
    <name type="scientific">Flavivirga rizhaonensis</name>
    <dbReference type="NCBI Taxonomy" id="2559571"/>
    <lineage>
        <taxon>Bacteria</taxon>
        <taxon>Pseudomonadati</taxon>
        <taxon>Bacteroidota</taxon>
        <taxon>Flavobacteriia</taxon>
        <taxon>Flavobacteriales</taxon>
        <taxon>Flavobacteriaceae</taxon>
        <taxon>Flavivirga</taxon>
    </lineage>
</organism>
<dbReference type="InterPro" id="IPR012337">
    <property type="entry name" value="RNaseH-like_sf"/>
</dbReference>
<dbReference type="RefSeq" id="WP_135879100.1">
    <property type="nucleotide sequence ID" value="NZ_SRSO01000066.1"/>
</dbReference>
<dbReference type="InterPro" id="IPR014735">
    <property type="entry name" value="Transposase_Tn5-like_N"/>
</dbReference>
<dbReference type="AlphaFoldDB" id="A0A4V6R450"/>
<gene>
    <name evidence="3" type="ORF">EM932_20650</name>
</gene>
<accession>A0A4V6R450</accession>
<feature type="domain" description="Transposase Tn5-like N-terminal" evidence="2">
    <location>
        <begin position="17"/>
        <end position="64"/>
    </location>
</feature>
<dbReference type="EMBL" id="SRSO01000066">
    <property type="protein sequence ID" value="TGV00194.1"/>
    <property type="molecule type" value="Genomic_DNA"/>
</dbReference>
<dbReference type="InterPro" id="IPR054836">
    <property type="entry name" value="Tn5_transposase"/>
</dbReference>
<dbReference type="Gene3D" id="1.10.740.10">
    <property type="entry name" value="Transferase Inhibitor Protein From Tn5, Chain"/>
    <property type="match status" value="1"/>
</dbReference>
<dbReference type="GO" id="GO:0003677">
    <property type="term" value="F:DNA binding"/>
    <property type="evidence" value="ECO:0007669"/>
    <property type="project" value="InterPro"/>
</dbReference>
<dbReference type="Pfam" id="PF01609">
    <property type="entry name" value="DDE_Tnp_1"/>
    <property type="match status" value="1"/>
</dbReference>
<dbReference type="InterPro" id="IPR047768">
    <property type="entry name" value="Tn5p-like"/>
</dbReference>
<evidence type="ECO:0000313" key="4">
    <source>
        <dbReference type="Proteomes" id="UP000307602"/>
    </source>
</evidence>
<protein>
    <submittedName>
        <fullName evidence="3">IS4 family transposase</fullName>
    </submittedName>
</protein>
<evidence type="ECO:0000259" key="1">
    <source>
        <dbReference type="Pfam" id="PF01609"/>
    </source>
</evidence>
<sequence length="447" mass="51646">MRETIHPQHFYPDYTGELGDLRSERRGMELWNKLSRCPSSTIRQLASNTAEQKAYYRFLNNDNIKEEDIINESSRRMGNLSEGRHLLCLQDTCEVNLGSHKRRLNENSGLGRSDKSDTGHCFKIHPGLVLDVQGSNPLGFSHIKVFHRPEDMPDRIQRGYKQQSIKEKESYKWIEVAQTSKTILKEAATVTFIEDREGDIYEQFAMVPDEKFHLLVRSRTTRNLSNGNSLYKEIDSEPIAGTYTIELPTDSRKNQYKRQAEIALRFKACEIKCPNNLKNKGYPPTISLTCISVKETSQASRAINWKLLTTHKIENYEEALLMVEWYGARWYIEQLFRILKKQGFGIEETELENGWAIRKLVIMQMTALLKILQMNIAYADTEGGQPIEEVFDKEQMEVLEMMNIKLQGKSIKLQNHHKPQRTKWAAWVVGRIGGWKGYDSQGPPGVI</sequence>
<dbReference type="GO" id="GO:0006313">
    <property type="term" value="P:DNA transposition"/>
    <property type="evidence" value="ECO:0007669"/>
    <property type="project" value="InterPro"/>
</dbReference>
<evidence type="ECO:0000259" key="2">
    <source>
        <dbReference type="Pfam" id="PF14706"/>
    </source>
</evidence>
<dbReference type="Proteomes" id="UP000307602">
    <property type="component" value="Unassembled WGS sequence"/>
</dbReference>
<dbReference type="InterPro" id="IPR014737">
    <property type="entry name" value="Transposase_Tn5-like_C"/>
</dbReference>
<keyword evidence="4" id="KW-1185">Reference proteome</keyword>
<dbReference type="Gene3D" id="3.90.350.10">
    <property type="entry name" value="Transposase Inhibitor Protein From Tn5, Chain A, domain 1"/>
    <property type="match status" value="1"/>
</dbReference>
<reference evidence="3 4" key="1">
    <citation type="submission" date="2019-04" db="EMBL/GenBank/DDBJ databases">
        <authorList>
            <person name="Liu A."/>
        </authorList>
    </citation>
    <scope>NUCLEOTIDE SEQUENCE [LARGE SCALE GENOMIC DNA]</scope>
    <source>
        <strain evidence="3 4">RZ03</strain>
    </source>
</reference>
<proteinExistence type="predicted"/>
<dbReference type="PANTHER" id="PTHR37319">
    <property type="entry name" value="TRANSPOSASE"/>
    <property type="match status" value="1"/>
</dbReference>
<feature type="domain" description="Transposase IS4-like" evidence="1">
    <location>
        <begin position="280"/>
        <end position="368"/>
    </location>
</feature>
<dbReference type="Gene3D" id="1.10.246.40">
    <property type="entry name" value="Tn5 transposase, domain 1"/>
    <property type="match status" value="1"/>
</dbReference>
<dbReference type="OrthoDB" id="8617434at2"/>
<dbReference type="SUPFAM" id="SSF53098">
    <property type="entry name" value="Ribonuclease H-like"/>
    <property type="match status" value="1"/>
</dbReference>
<evidence type="ECO:0000313" key="3">
    <source>
        <dbReference type="EMBL" id="TGV00194.1"/>
    </source>
</evidence>
<dbReference type="GO" id="GO:0004803">
    <property type="term" value="F:transposase activity"/>
    <property type="evidence" value="ECO:0007669"/>
    <property type="project" value="InterPro"/>
</dbReference>
<comment type="caution">
    <text evidence="3">The sequence shown here is derived from an EMBL/GenBank/DDBJ whole genome shotgun (WGS) entry which is preliminary data.</text>
</comment>
<feature type="non-terminal residue" evidence="3">
    <location>
        <position position="447"/>
    </location>
</feature>
<dbReference type="PANTHER" id="PTHR37319:SF1">
    <property type="entry name" value="TRANSPOSASE TN5 DIMERISATION DOMAIN-CONTAINING PROTEIN"/>
    <property type="match status" value="1"/>
</dbReference>
<dbReference type="Pfam" id="PF14706">
    <property type="entry name" value="Tnp_DNA_bind"/>
    <property type="match status" value="1"/>
</dbReference>
<name>A0A4V6R450_9FLAO</name>